<evidence type="ECO:0000313" key="3">
    <source>
        <dbReference type="EMBL" id="MDC0678898.1"/>
    </source>
</evidence>
<gene>
    <name evidence="3" type="ORF">POL72_14225</name>
</gene>
<dbReference type="EMBL" id="JAQNDK010000001">
    <property type="protein sequence ID" value="MDC0678898.1"/>
    <property type="molecule type" value="Genomic_DNA"/>
</dbReference>
<evidence type="ECO:0000313" key="4">
    <source>
        <dbReference type="Proteomes" id="UP001217485"/>
    </source>
</evidence>
<evidence type="ECO:0000256" key="1">
    <source>
        <dbReference type="SAM" id="MobiDB-lite"/>
    </source>
</evidence>
<organism evidence="3 4">
    <name type="scientific">Sorangium atrum</name>
    <dbReference type="NCBI Taxonomy" id="2995308"/>
    <lineage>
        <taxon>Bacteria</taxon>
        <taxon>Pseudomonadati</taxon>
        <taxon>Myxococcota</taxon>
        <taxon>Polyangia</taxon>
        <taxon>Polyangiales</taxon>
        <taxon>Polyangiaceae</taxon>
        <taxon>Sorangium</taxon>
    </lineage>
</organism>
<dbReference type="RefSeq" id="WP_272095747.1">
    <property type="nucleotide sequence ID" value="NZ_JAQNDK010000001.1"/>
</dbReference>
<proteinExistence type="predicted"/>
<dbReference type="Gene3D" id="3.40.50.2000">
    <property type="entry name" value="Glycogen Phosphorylase B"/>
    <property type="match status" value="1"/>
</dbReference>
<name>A0ABT5BXP0_9BACT</name>
<dbReference type="SUPFAM" id="SSF53756">
    <property type="entry name" value="UDP-Glycosyltransferase/glycogen phosphorylase"/>
    <property type="match status" value="1"/>
</dbReference>
<comment type="caution">
    <text evidence="3">The sequence shown here is derived from an EMBL/GenBank/DDBJ whole genome shotgun (WGS) entry which is preliminary data.</text>
</comment>
<dbReference type="EC" id="2.4.-.-" evidence="3"/>
<feature type="domain" description="Spore protein YkvP/CgeB glycosyl transferase-like" evidence="2">
    <location>
        <begin position="198"/>
        <end position="348"/>
    </location>
</feature>
<feature type="region of interest" description="Disordered" evidence="1">
    <location>
        <begin position="351"/>
        <end position="388"/>
    </location>
</feature>
<sequence length="388" mass="43458">MKPISFVFLGLSITSSWGNGHATTYRGLLRRLAQRGHSVLFLERDLSFYAENRDLPSPPYGRTELYRGLDDLRARFAGAVRDADLVVVGSYVPDGAEVGAWVTETARGKTAFYDIDTPVTLKQIERGGAGYLSPALIPRYDLYLSFTGGPTLERLERRHGAKRARALYCSVDPDEYFPERAPPRWDLGYLGTYSADRQPTLDRLLVAPARRWGRGRFVVAGPQYPADLGWPTNVDRTDHVPPGDHRGFYGAQRFTLNVTRRDMIEAGYSPSVRLFEAAACGVPVISDDWPGLDELFEPGKEILVARSPEEVLHLLRELPERERIAIGQRARERVLARHTAAHRAEALERYTRELLDEQDAPERPGDRGGTGKDDVDAASRPGEEVRET</sequence>
<dbReference type="Pfam" id="PF13524">
    <property type="entry name" value="Glyco_trans_1_2"/>
    <property type="match status" value="1"/>
</dbReference>
<keyword evidence="4" id="KW-1185">Reference proteome</keyword>
<keyword evidence="3" id="KW-0808">Transferase</keyword>
<dbReference type="Proteomes" id="UP001217485">
    <property type="component" value="Unassembled WGS sequence"/>
</dbReference>
<dbReference type="InterPro" id="IPR055259">
    <property type="entry name" value="YkvP/CgeB_Glyco_trans-like"/>
</dbReference>
<keyword evidence="3" id="KW-0328">Glycosyltransferase</keyword>
<reference evidence="3 4" key="1">
    <citation type="submission" date="2023-01" db="EMBL/GenBank/DDBJ databases">
        <title>Minimal conservation of predation-associated metabolite biosynthetic gene clusters underscores biosynthetic potential of Myxococcota including descriptions for ten novel species: Archangium lansinium sp. nov., Myxococcus landrumus sp. nov., Nannocystis bai.</title>
        <authorList>
            <person name="Ahearne A."/>
            <person name="Stevens C."/>
            <person name="Dowd S."/>
        </authorList>
    </citation>
    <scope>NUCLEOTIDE SEQUENCE [LARGE SCALE GENOMIC DNA]</scope>
    <source>
        <strain evidence="3 4">WIWO2</strain>
    </source>
</reference>
<dbReference type="GO" id="GO:0016757">
    <property type="term" value="F:glycosyltransferase activity"/>
    <property type="evidence" value="ECO:0007669"/>
    <property type="project" value="UniProtKB-KW"/>
</dbReference>
<accession>A0ABT5BXP0</accession>
<protein>
    <submittedName>
        <fullName evidence="3">Glycosyltransferase</fullName>
        <ecNumber evidence="3">2.4.-.-</ecNumber>
    </submittedName>
</protein>
<evidence type="ECO:0000259" key="2">
    <source>
        <dbReference type="Pfam" id="PF13524"/>
    </source>
</evidence>